<proteinExistence type="predicted"/>
<keyword evidence="3 7" id="KW-1133">Transmembrane helix</keyword>
<dbReference type="Pfam" id="PF03619">
    <property type="entry name" value="Solute_trans_a"/>
    <property type="match status" value="1"/>
</dbReference>
<evidence type="ECO:0000256" key="6">
    <source>
        <dbReference type="SAM" id="MobiDB-lite"/>
    </source>
</evidence>
<evidence type="ECO:0000313" key="10">
    <source>
        <dbReference type="Proteomes" id="UP000516437"/>
    </source>
</evidence>
<feature type="chain" id="PRO_5025619871" evidence="8">
    <location>
        <begin position="23"/>
        <end position="415"/>
    </location>
</feature>
<dbReference type="AlphaFoldDB" id="A0A6A1W7R1"/>
<evidence type="ECO:0000256" key="1">
    <source>
        <dbReference type="ARBA" id="ARBA00004141"/>
    </source>
</evidence>
<comment type="subcellular location">
    <subcellularLocation>
        <location evidence="1">Membrane</location>
        <topology evidence="1">Multi-pass membrane protein</topology>
    </subcellularLocation>
</comment>
<dbReference type="Proteomes" id="UP000516437">
    <property type="component" value="Chromosome 3"/>
</dbReference>
<keyword evidence="4 7" id="KW-0472">Membrane</keyword>
<evidence type="ECO:0000256" key="3">
    <source>
        <dbReference type="ARBA" id="ARBA00022989"/>
    </source>
</evidence>
<name>A0A6A1W7R1_9ROSI</name>
<organism evidence="9 10">
    <name type="scientific">Morella rubra</name>
    <name type="common">Chinese bayberry</name>
    <dbReference type="NCBI Taxonomy" id="262757"/>
    <lineage>
        <taxon>Eukaryota</taxon>
        <taxon>Viridiplantae</taxon>
        <taxon>Streptophyta</taxon>
        <taxon>Embryophyta</taxon>
        <taxon>Tracheophyta</taxon>
        <taxon>Spermatophyta</taxon>
        <taxon>Magnoliopsida</taxon>
        <taxon>eudicotyledons</taxon>
        <taxon>Gunneridae</taxon>
        <taxon>Pentapetalae</taxon>
        <taxon>rosids</taxon>
        <taxon>fabids</taxon>
        <taxon>Fagales</taxon>
        <taxon>Myricaceae</taxon>
        <taxon>Morella</taxon>
    </lineage>
</organism>
<dbReference type="GO" id="GO:0016020">
    <property type="term" value="C:membrane"/>
    <property type="evidence" value="ECO:0007669"/>
    <property type="project" value="UniProtKB-SubCell"/>
</dbReference>
<feature type="region of interest" description="Disordered" evidence="6">
    <location>
        <begin position="378"/>
        <end position="415"/>
    </location>
</feature>
<dbReference type="SMART" id="SM01417">
    <property type="entry name" value="Solute_trans_a"/>
    <property type="match status" value="1"/>
</dbReference>
<feature type="transmembrane region" description="Helical" evidence="7">
    <location>
        <begin position="38"/>
        <end position="62"/>
    </location>
</feature>
<feature type="compositionally biased region" description="Low complexity" evidence="6">
    <location>
        <begin position="388"/>
        <end position="397"/>
    </location>
</feature>
<evidence type="ECO:0000256" key="4">
    <source>
        <dbReference type="ARBA" id="ARBA00023136"/>
    </source>
</evidence>
<dbReference type="OrthoDB" id="5348404at2759"/>
<protein>
    <submittedName>
        <fullName evidence="9">Uncharacterized protein</fullName>
    </submittedName>
</protein>
<keyword evidence="2 7" id="KW-0812">Transmembrane</keyword>
<evidence type="ECO:0000256" key="5">
    <source>
        <dbReference type="SAM" id="Coils"/>
    </source>
</evidence>
<feature type="transmembrane region" description="Helical" evidence="7">
    <location>
        <begin position="231"/>
        <end position="251"/>
    </location>
</feature>
<evidence type="ECO:0000256" key="7">
    <source>
        <dbReference type="SAM" id="Phobius"/>
    </source>
</evidence>
<evidence type="ECO:0000256" key="8">
    <source>
        <dbReference type="SAM" id="SignalP"/>
    </source>
</evidence>
<comment type="caution">
    <text evidence="9">The sequence shown here is derived from an EMBL/GenBank/DDBJ whole genome shotgun (WGS) entry which is preliminary data.</text>
</comment>
<accession>A0A6A1W7R1</accession>
<evidence type="ECO:0000313" key="9">
    <source>
        <dbReference type="EMBL" id="KAB1220943.1"/>
    </source>
</evidence>
<evidence type="ECO:0000256" key="2">
    <source>
        <dbReference type="ARBA" id="ARBA00022692"/>
    </source>
</evidence>
<sequence length="415" mass="47061">MGRRGMLYSLFFLLTLVESSVGSGKMWLPNLGVESAIFFSWPILSASIFVAVAFVLSMYLIFEHLAAYNQPEEQKFLIGLILMVPVYALESFLSLLNSDAAFNCEVIRDCYEALALYCFERYLIACLGGEESTIEFMESHSLMDSGTPLLKEAHSNGVVEHPFPLNCVLKEWYLGPEFYHAVKVGIVQYMILKMICALLAMILEAFGVYGEGRFEWRYGSDARGPEVIPHRIMPFYMGVAAIVHLYVFPAVPYKRGERCVRNVAVMAEYASLGSPPDPEEVRDCERSTKVRLVRHDEREKRLNFPQSVRDVVFGSGEIIVDDMKYTVSHVVEPVERGIARINETFQQISENVKRFEEQRRSFKDDSYVIPMNSWTKEFSEGQDDDVEGSVSDSGLSSGKRHHQSKGSVPEIRTGR</sequence>
<feature type="transmembrane region" description="Helical" evidence="7">
    <location>
        <begin position="186"/>
        <end position="210"/>
    </location>
</feature>
<keyword evidence="10" id="KW-1185">Reference proteome</keyword>
<dbReference type="EMBL" id="RXIC02000021">
    <property type="protein sequence ID" value="KAB1220943.1"/>
    <property type="molecule type" value="Genomic_DNA"/>
</dbReference>
<keyword evidence="5" id="KW-0175">Coiled coil</keyword>
<reference evidence="9 10" key="1">
    <citation type="journal article" date="2019" name="Plant Biotechnol. J.">
        <title>The red bayberry genome and genetic basis of sex determination.</title>
        <authorList>
            <person name="Jia H.M."/>
            <person name="Jia H.J."/>
            <person name="Cai Q.L."/>
            <person name="Wang Y."/>
            <person name="Zhao H.B."/>
            <person name="Yang W.F."/>
            <person name="Wang G.Y."/>
            <person name="Li Y.H."/>
            <person name="Zhan D.L."/>
            <person name="Shen Y.T."/>
            <person name="Niu Q.F."/>
            <person name="Chang L."/>
            <person name="Qiu J."/>
            <person name="Zhao L."/>
            <person name="Xie H.B."/>
            <person name="Fu W.Y."/>
            <person name="Jin J."/>
            <person name="Li X.W."/>
            <person name="Jiao Y."/>
            <person name="Zhou C.C."/>
            <person name="Tu T."/>
            <person name="Chai C.Y."/>
            <person name="Gao J.L."/>
            <person name="Fan L.J."/>
            <person name="van de Weg E."/>
            <person name="Wang J.Y."/>
            <person name="Gao Z.S."/>
        </authorList>
    </citation>
    <scope>NUCLEOTIDE SEQUENCE [LARGE SCALE GENOMIC DNA]</scope>
    <source>
        <tissue evidence="9">Leaves</tissue>
    </source>
</reference>
<dbReference type="PANTHER" id="PTHR23423">
    <property type="entry name" value="ORGANIC SOLUTE TRANSPORTER-RELATED"/>
    <property type="match status" value="1"/>
</dbReference>
<keyword evidence="8" id="KW-0732">Signal</keyword>
<dbReference type="InterPro" id="IPR005178">
    <property type="entry name" value="Ostalpha/TMEM184C"/>
</dbReference>
<gene>
    <name evidence="9" type="ORF">CJ030_MR3G025366</name>
</gene>
<feature type="signal peptide" evidence="8">
    <location>
        <begin position="1"/>
        <end position="22"/>
    </location>
</feature>
<feature type="coiled-coil region" evidence="5">
    <location>
        <begin position="338"/>
        <end position="365"/>
    </location>
</feature>